<dbReference type="Proteomes" id="UP000271188">
    <property type="component" value="Chromosome"/>
</dbReference>
<dbReference type="AlphaFoldDB" id="A0A448TAP0"/>
<evidence type="ECO:0000313" key="1">
    <source>
        <dbReference type="EMBL" id="VEI76918.1"/>
    </source>
</evidence>
<proteinExistence type="predicted"/>
<sequence length="204" mass="23551">MKKYLMLCSLWFLSACFNESYDFRGKEFEEPVQAILLESDKIYFIGSTIDAIFDKTLTDNTKASDVIYFLNKLLQSPYGRKISNHRITLAIYDENIQIQYSPQFIAKNLTMSDIQALQKLGFEFSHSKEYLWKSYAGLGGKITQFKNRKEILEKYKFKQPIIAKAKSYQKSIEFSFDDTISVIAAPITIPASIILLPFFNDAPQ</sequence>
<gene>
    <name evidence="1" type="ORF">NCTC10643_01113</name>
</gene>
<reference evidence="1" key="1">
    <citation type="submission" date="2018-12" db="EMBL/GenBank/DDBJ databases">
        <authorList>
            <consortium name="Pathogen Informatics"/>
        </authorList>
    </citation>
    <scope>NUCLEOTIDE SEQUENCE [LARGE SCALE GENOMIC DNA]</scope>
    <source>
        <strain evidence="1">NCTC10643</strain>
    </source>
</reference>
<dbReference type="PROSITE" id="PS51257">
    <property type="entry name" value="PROKAR_LIPOPROTEIN"/>
    <property type="match status" value="1"/>
</dbReference>
<protein>
    <recommendedName>
        <fullName evidence="3">Lipoprotein</fullName>
    </recommendedName>
</protein>
<name>A0A448TAP0_MANHA</name>
<dbReference type="EMBL" id="LR134495">
    <property type="protein sequence ID" value="VEI76918.1"/>
    <property type="molecule type" value="Genomic_DNA"/>
</dbReference>
<dbReference type="RefSeq" id="WP_126301835.1">
    <property type="nucleotide sequence ID" value="NZ_LR134495.1"/>
</dbReference>
<organism evidence="1 2">
    <name type="scientific">Mannheimia haemolytica</name>
    <name type="common">Pasteurella haemolytica</name>
    <dbReference type="NCBI Taxonomy" id="75985"/>
    <lineage>
        <taxon>Bacteria</taxon>
        <taxon>Pseudomonadati</taxon>
        <taxon>Pseudomonadota</taxon>
        <taxon>Gammaproteobacteria</taxon>
        <taxon>Pasteurellales</taxon>
        <taxon>Pasteurellaceae</taxon>
        <taxon>Mannheimia</taxon>
    </lineage>
</organism>
<evidence type="ECO:0000313" key="2">
    <source>
        <dbReference type="Proteomes" id="UP000271188"/>
    </source>
</evidence>
<accession>A0A448TAP0</accession>
<evidence type="ECO:0008006" key="3">
    <source>
        <dbReference type="Google" id="ProtNLM"/>
    </source>
</evidence>